<dbReference type="RefSeq" id="XP_049126859.1">
    <property type="nucleotide sequence ID" value="XM_049270902.1"/>
</dbReference>
<dbReference type="SUPFAM" id="SSF56300">
    <property type="entry name" value="Metallo-dependent phosphatases"/>
    <property type="match status" value="1"/>
</dbReference>
<dbReference type="AlphaFoldDB" id="A0AA37P7L3"/>
<name>A0AA37P7L3_9PEZI</name>
<proteinExistence type="predicted"/>
<evidence type="ECO:0000313" key="2">
    <source>
        <dbReference type="EMBL" id="GKT44509.1"/>
    </source>
</evidence>
<dbReference type="InterPro" id="IPR018946">
    <property type="entry name" value="PhoD-like_MPP"/>
</dbReference>
<dbReference type="PANTHER" id="PTHR43606">
    <property type="entry name" value="PHOSPHATASE, PUTATIVE (AFU_ORTHOLOGUE AFUA_6G08710)-RELATED"/>
    <property type="match status" value="1"/>
</dbReference>
<keyword evidence="3" id="KW-1185">Reference proteome</keyword>
<evidence type="ECO:0000313" key="3">
    <source>
        <dbReference type="Proteomes" id="UP001055115"/>
    </source>
</evidence>
<accession>A0AA37P7L3</accession>
<comment type="caution">
    <text evidence="2">The sequence shown here is derived from an EMBL/GenBank/DDBJ whole genome shotgun (WGS) entry which is preliminary data.</text>
</comment>
<protein>
    <submittedName>
        <fullName evidence="2">Alkaline phosphatase D</fullName>
    </submittedName>
</protein>
<dbReference type="InterPro" id="IPR052900">
    <property type="entry name" value="Phospholipid_Metab_Enz"/>
</dbReference>
<evidence type="ECO:0000259" key="1">
    <source>
        <dbReference type="Pfam" id="PF09423"/>
    </source>
</evidence>
<dbReference type="EMBL" id="BQXU01000010">
    <property type="protein sequence ID" value="GKT44509.1"/>
    <property type="molecule type" value="Genomic_DNA"/>
</dbReference>
<sequence>MGKLLDLIILDTRNYDRSITSLGWNDEYIDLIRDDPSRTLMGSRQENWFYRSLSESNERGATWRLVGNQIIFSRIVESDDGILSGDNWNGYIANRNRTLQHLYDHNIGNNIFLAGDSHQNWAESP</sequence>
<dbReference type="InterPro" id="IPR038607">
    <property type="entry name" value="PhoD-like_sf"/>
</dbReference>
<dbReference type="GeneID" id="73325492"/>
<dbReference type="Pfam" id="PF09423">
    <property type="entry name" value="PhoD"/>
    <property type="match status" value="1"/>
</dbReference>
<reference evidence="2 3" key="1">
    <citation type="submission" date="2022-03" db="EMBL/GenBank/DDBJ databases">
        <title>Genome data of Colletotrichum spp.</title>
        <authorList>
            <person name="Utami Y.D."/>
            <person name="Hiruma K."/>
        </authorList>
    </citation>
    <scope>NUCLEOTIDE SEQUENCE [LARGE SCALE GENOMIC DNA]</scope>
    <source>
        <strain evidence="2 3">MAFF 239500</strain>
    </source>
</reference>
<dbReference type="PANTHER" id="PTHR43606:SF8">
    <property type="entry name" value="ALKALINE PHOSPHATASE"/>
    <property type="match status" value="1"/>
</dbReference>
<organism evidence="2 3">
    <name type="scientific">Colletotrichum spaethianum</name>
    <dbReference type="NCBI Taxonomy" id="700344"/>
    <lineage>
        <taxon>Eukaryota</taxon>
        <taxon>Fungi</taxon>
        <taxon>Dikarya</taxon>
        <taxon>Ascomycota</taxon>
        <taxon>Pezizomycotina</taxon>
        <taxon>Sordariomycetes</taxon>
        <taxon>Hypocreomycetidae</taxon>
        <taxon>Glomerellales</taxon>
        <taxon>Glomerellaceae</taxon>
        <taxon>Colletotrichum</taxon>
        <taxon>Colletotrichum spaethianum species complex</taxon>
    </lineage>
</organism>
<dbReference type="Proteomes" id="UP001055115">
    <property type="component" value="Unassembled WGS sequence"/>
</dbReference>
<dbReference type="Gene3D" id="3.60.21.70">
    <property type="entry name" value="PhoD-like phosphatase"/>
    <property type="match status" value="1"/>
</dbReference>
<dbReference type="InterPro" id="IPR029052">
    <property type="entry name" value="Metallo-depent_PP-like"/>
</dbReference>
<gene>
    <name evidence="2" type="ORF">ColSpa_04690</name>
</gene>
<feature type="domain" description="PhoD-like phosphatase metallophosphatase" evidence="1">
    <location>
        <begin position="1"/>
        <end position="123"/>
    </location>
</feature>